<evidence type="ECO:0000313" key="1">
    <source>
        <dbReference type="EMBL" id="KAJ9063412.1"/>
    </source>
</evidence>
<keyword evidence="2" id="KW-1185">Reference proteome</keyword>
<accession>A0ACC2SLZ9</accession>
<protein>
    <submittedName>
        <fullName evidence="1">Uncharacterized protein</fullName>
    </submittedName>
</protein>
<evidence type="ECO:0000313" key="2">
    <source>
        <dbReference type="Proteomes" id="UP001165960"/>
    </source>
</evidence>
<gene>
    <name evidence="1" type="ORF">DSO57_1000006</name>
</gene>
<comment type="caution">
    <text evidence="1">The sequence shown here is derived from an EMBL/GenBank/DDBJ whole genome shotgun (WGS) entry which is preliminary data.</text>
</comment>
<dbReference type="EMBL" id="QTSX02004971">
    <property type="protein sequence ID" value="KAJ9063412.1"/>
    <property type="molecule type" value="Genomic_DNA"/>
</dbReference>
<proteinExistence type="predicted"/>
<name>A0ACC2SLZ9_9FUNG</name>
<sequence length="243" mass="27338">MSKLTNRFFVSSLANKLFNPATLPFNYGSCCLLSTLVNTAKPSPTEPWFTVSYIAIGEALLGGSCREENFSKLAACLKTTPFKLRKFEVIPACREEIESTISSHTKSYDLVLVSGGMGPQHKTKIYEIVAAMYNQHLSYHQPTIDRMKEINLLSGRTSNPELPQEKKDMAKFPIKAKVVYPCTTQWSPIVIVDNQVHIVSSFPNIFQRLVCNYFNAPVAEFLNLNPTMPENKHQKKQVSMLPS</sequence>
<reference evidence="1" key="1">
    <citation type="submission" date="2022-04" db="EMBL/GenBank/DDBJ databases">
        <title>Genome of the entomopathogenic fungus Entomophthora muscae.</title>
        <authorList>
            <person name="Elya C."/>
            <person name="Lovett B.R."/>
            <person name="Lee E."/>
            <person name="Macias A.M."/>
            <person name="Hajek A.E."/>
            <person name="De Bivort B.L."/>
            <person name="Kasson M.T."/>
            <person name="De Fine Licht H.H."/>
            <person name="Stajich J.E."/>
        </authorList>
    </citation>
    <scope>NUCLEOTIDE SEQUENCE</scope>
    <source>
        <strain evidence="1">Berkeley</strain>
    </source>
</reference>
<dbReference type="Proteomes" id="UP001165960">
    <property type="component" value="Unassembled WGS sequence"/>
</dbReference>
<organism evidence="1 2">
    <name type="scientific">Entomophthora muscae</name>
    <dbReference type="NCBI Taxonomy" id="34485"/>
    <lineage>
        <taxon>Eukaryota</taxon>
        <taxon>Fungi</taxon>
        <taxon>Fungi incertae sedis</taxon>
        <taxon>Zoopagomycota</taxon>
        <taxon>Entomophthoromycotina</taxon>
        <taxon>Entomophthoromycetes</taxon>
        <taxon>Entomophthorales</taxon>
        <taxon>Entomophthoraceae</taxon>
        <taxon>Entomophthora</taxon>
    </lineage>
</organism>